<protein>
    <submittedName>
        <fullName evidence="1">Acyl carrier protein</fullName>
    </submittedName>
</protein>
<proteinExistence type="predicted"/>
<dbReference type="SUPFAM" id="SSF47336">
    <property type="entry name" value="ACP-like"/>
    <property type="match status" value="1"/>
</dbReference>
<dbReference type="Gene3D" id="1.10.1200.10">
    <property type="entry name" value="ACP-like"/>
    <property type="match status" value="1"/>
</dbReference>
<dbReference type="EMBL" id="JAINVB010000001">
    <property type="protein sequence ID" value="MCK0086528.1"/>
    <property type="molecule type" value="Genomic_DNA"/>
</dbReference>
<dbReference type="AlphaFoldDB" id="A0A6N3DGN3"/>
<reference evidence="2" key="1">
    <citation type="submission" date="2019-11" db="EMBL/GenBank/DDBJ databases">
        <authorList>
            <person name="Feng L."/>
        </authorList>
    </citation>
    <scope>NUCLEOTIDE SEQUENCE</scope>
    <source>
        <strain evidence="2">CsymbiosumLFYP84</strain>
    </source>
</reference>
<name>A0A6N3DGN3_CLOSY</name>
<dbReference type="RefSeq" id="WP_003498722.1">
    <property type="nucleotide sequence ID" value="NZ_CABHNX010000046.1"/>
</dbReference>
<sequence>MTNLEKYNKIFMGVFRKKEEELKELKYRGFDLWDSIGHMDLVAELEEAFEIRLDTSDMLNLTSYEKGKEVLSGYGVLFEDGRETGSV</sequence>
<dbReference type="Proteomes" id="UP001203136">
    <property type="component" value="Unassembled WGS sequence"/>
</dbReference>
<evidence type="ECO:0000313" key="2">
    <source>
        <dbReference type="EMBL" id="VYU24693.1"/>
    </source>
</evidence>
<accession>A0A6N3DGN3</accession>
<dbReference type="EMBL" id="CACRUA010000021">
    <property type="protein sequence ID" value="VYU24693.1"/>
    <property type="molecule type" value="Genomic_DNA"/>
</dbReference>
<dbReference type="InterPro" id="IPR036736">
    <property type="entry name" value="ACP-like_sf"/>
</dbReference>
<organism evidence="2">
    <name type="scientific">Clostridium symbiosum</name>
    <name type="common">Bacteroides symbiosus</name>
    <dbReference type="NCBI Taxonomy" id="1512"/>
    <lineage>
        <taxon>Bacteria</taxon>
        <taxon>Bacillati</taxon>
        <taxon>Bacillota</taxon>
        <taxon>Clostridia</taxon>
        <taxon>Lachnospirales</taxon>
        <taxon>Lachnospiraceae</taxon>
        <taxon>Otoolea</taxon>
    </lineage>
</organism>
<evidence type="ECO:0000313" key="1">
    <source>
        <dbReference type="EMBL" id="MCK0086528.1"/>
    </source>
</evidence>
<reference evidence="1" key="2">
    <citation type="journal article" date="2022" name="Cell Host Microbe">
        <title>Colonization of the live biotherapeutic product VE303 and modulation of the microbiota and metabolites in healthy volunteers.</title>
        <authorList>
            <person name="Dsouza M."/>
            <person name="Menon R."/>
            <person name="Crossette E."/>
            <person name="Bhattarai S.K."/>
            <person name="Schneider J."/>
            <person name="Kim Y.G."/>
            <person name="Reddy S."/>
            <person name="Caballero S."/>
            <person name="Felix C."/>
            <person name="Cornacchione L."/>
            <person name="Hendrickson J."/>
            <person name="Watson A.R."/>
            <person name="Minot S.S."/>
            <person name="Greenfield N."/>
            <person name="Schopf L."/>
            <person name="Szabady R."/>
            <person name="Patarroyo J."/>
            <person name="Smith W."/>
            <person name="Harrison P."/>
            <person name="Kuijper E.J."/>
            <person name="Kelly C.P."/>
            <person name="Olle B."/>
            <person name="Bobilev D."/>
            <person name="Silber J.L."/>
            <person name="Bucci V."/>
            <person name="Roberts B."/>
            <person name="Faith J."/>
            <person name="Norman J.M."/>
        </authorList>
    </citation>
    <scope>NUCLEOTIDE SEQUENCE</scope>
    <source>
        <strain evidence="1">VE303-04</strain>
    </source>
</reference>
<gene>
    <name evidence="2" type="ORF">CSLFYP84_01685</name>
    <name evidence="1" type="ORF">K5I21_11720</name>
</gene>